<dbReference type="SUPFAM" id="SSF103107">
    <property type="entry name" value="Hypothetical protein c14orf129, hspc210"/>
    <property type="match status" value="1"/>
</dbReference>
<feature type="region of interest" description="Disordered" evidence="4">
    <location>
        <begin position="1"/>
        <end position="77"/>
    </location>
</feature>
<dbReference type="Gene3D" id="1.25.40.10">
    <property type="entry name" value="Tetratricopeptide repeat domain"/>
    <property type="match status" value="2"/>
</dbReference>
<feature type="region of interest" description="Disordered" evidence="4">
    <location>
        <begin position="1348"/>
        <end position="1420"/>
    </location>
</feature>
<dbReference type="FunFam" id="3.30.2280.10:FF:000002">
    <property type="entry name" value="Clustered mitochondria protein homolog"/>
    <property type="match status" value="1"/>
</dbReference>
<feature type="repeat" description="TPR" evidence="3">
    <location>
        <begin position="1149"/>
        <end position="1182"/>
    </location>
</feature>
<dbReference type="InterPro" id="IPR028275">
    <property type="entry name" value="CLU_N"/>
</dbReference>
<dbReference type="InterPro" id="IPR019734">
    <property type="entry name" value="TPR_rpt"/>
</dbReference>
<feature type="domain" description="Clu" evidence="5">
    <location>
        <begin position="357"/>
        <end position="670"/>
    </location>
</feature>
<dbReference type="SUPFAM" id="SSF48452">
    <property type="entry name" value="TPR-like"/>
    <property type="match status" value="1"/>
</dbReference>
<dbReference type="InterPro" id="IPR025697">
    <property type="entry name" value="CLU_dom"/>
</dbReference>
<dbReference type="InterPro" id="IPR027523">
    <property type="entry name" value="CLU_prot"/>
</dbReference>
<comment type="function">
    <text evidence="2">mRNA-binding protein involved in proper cytoplasmic distribution of mitochondria.</text>
</comment>
<dbReference type="GO" id="GO:0003723">
    <property type="term" value="F:RNA binding"/>
    <property type="evidence" value="ECO:0007669"/>
    <property type="project" value="UniProtKB-KW"/>
</dbReference>
<feature type="compositionally biased region" description="Basic and acidic residues" evidence="4">
    <location>
        <begin position="1352"/>
        <end position="1364"/>
    </location>
</feature>
<dbReference type="GO" id="GO:0007005">
    <property type="term" value="P:mitochondrion organization"/>
    <property type="evidence" value="ECO:0007669"/>
    <property type="project" value="UniProtKB-UniRule"/>
</dbReference>
<reference evidence="6" key="2">
    <citation type="submission" date="2020-07" db="EMBL/GenBank/DDBJ databases">
        <authorList>
            <person name="Vera ALvarez R."/>
            <person name="Arias-Moreno D.M."/>
            <person name="Jimenez-Jacinto V."/>
            <person name="Jimenez-Bremont J.F."/>
            <person name="Swaminathan K."/>
            <person name="Moose S.P."/>
            <person name="Guerrero-Gonzalez M.L."/>
            <person name="Marino-Ramirez L."/>
            <person name="Landsman D."/>
            <person name="Rodriguez-Kessler M."/>
            <person name="Delgado-Sanchez P."/>
        </authorList>
    </citation>
    <scope>NUCLEOTIDE SEQUENCE</scope>
    <source>
        <tissue evidence="6">Cladode</tissue>
    </source>
</reference>
<dbReference type="Pfam" id="PF13236">
    <property type="entry name" value="CLU"/>
    <property type="match status" value="2"/>
</dbReference>
<evidence type="ECO:0000256" key="3">
    <source>
        <dbReference type="PROSITE-ProRule" id="PRU00339"/>
    </source>
</evidence>
<keyword evidence="3" id="KW-0802">TPR repeat</keyword>
<dbReference type="EMBL" id="GISG01218275">
    <property type="protein sequence ID" value="MBA4662732.1"/>
    <property type="molecule type" value="Transcribed_RNA"/>
</dbReference>
<accession>A0A7C9ABQ3</accession>
<feature type="compositionally biased region" description="Polar residues" evidence="4">
    <location>
        <begin position="20"/>
        <end position="35"/>
    </location>
</feature>
<dbReference type="Pfam" id="PF15044">
    <property type="entry name" value="CLU_N"/>
    <property type="match status" value="1"/>
</dbReference>
<reference evidence="6" key="1">
    <citation type="journal article" date="2013" name="J. Plant Res.">
        <title>Effect of fungi and light on seed germination of three Opuntia species from semiarid lands of central Mexico.</title>
        <authorList>
            <person name="Delgado-Sanchez P."/>
            <person name="Jimenez-Bremont J.F."/>
            <person name="Guerrero-Gonzalez Mde L."/>
            <person name="Flores J."/>
        </authorList>
    </citation>
    <scope>NUCLEOTIDE SEQUENCE</scope>
    <source>
        <tissue evidence="6">Cladode</tissue>
    </source>
</reference>
<feature type="compositionally biased region" description="Polar residues" evidence="4">
    <location>
        <begin position="705"/>
        <end position="719"/>
    </location>
</feature>
<name>A0A7C9ABQ3_OPUST</name>
<dbReference type="Pfam" id="PF12807">
    <property type="entry name" value="eIF3_p135"/>
    <property type="match status" value="1"/>
</dbReference>
<keyword evidence="2" id="KW-0694">RNA-binding</keyword>
<evidence type="ECO:0000256" key="2">
    <source>
        <dbReference type="HAMAP-Rule" id="MF_03013"/>
    </source>
</evidence>
<dbReference type="Pfam" id="PF13424">
    <property type="entry name" value="TPR_12"/>
    <property type="match status" value="2"/>
</dbReference>
<keyword evidence="1 2" id="KW-0963">Cytoplasm</keyword>
<evidence type="ECO:0000259" key="5">
    <source>
        <dbReference type="PROSITE" id="PS51823"/>
    </source>
</evidence>
<dbReference type="InterPro" id="IPR023231">
    <property type="entry name" value="GSKIP_dom_sf"/>
</dbReference>
<organism evidence="6">
    <name type="scientific">Opuntia streptacantha</name>
    <name type="common">Prickly pear cactus</name>
    <name type="synonym">Opuntia cardona</name>
    <dbReference type="NCBI Taxonomy" id="393608"/>
    <lineage>
        <taxon>Eukaryota</taxon>
        <taxon>Viridiplantae</taxon>
        <taxon>Streptophyta</taxon>
        <taxon>Embryophyta</taxon>
        <taxon>Tracheophyta</taxon>
        <taxon>Spermatophyta</taxon>
        <taxon>Magnoliopsida</taxon>
        <taxon>eudicotyledons</taxon>
        <taxon>Gunneridae</taxon>
        <taxon>Pentapetalae</taxon>
        <taxon>Caryophyllales</taxon>
        <taxon>Cactineae</taxon>
        <taxon>Cactaceae</taxon>
        <taxon>Opuntioideae</taxon>
        <taxon>Opuntia</taxon>
    </lineage>
</organism>
<dbReference type="PANTHER" id="PTHR12601:SF6">
    <property type="entry name" value="CLUSTERED MITOCHONDRIA PROTEIN HOMOLOG"/>
    <property type="match status" value="1"/>
</dbReference>
<comment type="similarity">
    <text evidence="2">Belongs to the CLU family.</text>
</comment>
<feature type="compositionally biased region" description="Polar residues" evidence="4">
    <location>
        <begin position="1378"/>
        <end position="1392"/>
    </location>
</feature>
<feature type="compositionally biased region" description="Basic residues" evidence="4">
    <location>
        <begin position="1"/>
        <end position="12"/>
    </location>
</feature>
<dbReference type="PANTHER" id="PTHR12601">
    <property type="entry name" value="EUKARYOTIC TRANSLATION INITIATION FACTOR 3 SUBUNIT EIF-3"/>
    <property type="match status" value="1"/>
</dbReference>
<proteinExistence type="inferred from homology"/>
<dbReference type="CDD" id="cd15466">
    <property type="entry name" value="CLU-central"/>
    <property type="match status" value="1"/>
</dbReference>
<dbReference type="SMART" id="SM00028">
    <property type="entry name" value="TPR"/>
    <property type="match status" value="3"/>
</dbReference>
<evidence type="ECO:0000313" key="6">
    <source>
        <dbReference type="EMBL" id="MBA4662731.1"/>
    </source>
</evidence>
<comment type="subcellular location">
    <subcellularLocation>
        <location evidence="2">Cytoplasm</location>
    </subcellularLocation>
</comment>
<feature type="region of interest" description="Disordered" evidence="4">
    <location>
        <begin position="897"/>
        <end position="929"/>
    </location>
</feature>
<protein>
    <recommendedName>
        <fullName evidence="2">Clustered mitochondria protein homolog</fullName>
    </recommendedName>
</protein>
<evidence type="ECO:0000256" key="4">
    <source>
        <dbReference type="SAM" id="MobiDB-lite"/>
    </source>
</evidence>
<dbReference type="InterPro" id="IPR011990">
    <property type="entry name" value="TPR-like_helical_dom_sf"/>
</dbReference>
<dbReference type="GO" id="GO:0005737">
    <property type="term" value="C:cytoplasm"/>
    <property type="evidence" value="ECO:0007669"/>
    <property type="project" value="UniProtKB-SubCell"/>
</dbReference>
<dbReference type="Gene3D" id="3.30.2280.10">
    <property type="entry name" value="Hypothetical protein (hspc210)"/>
    <property type="match status" value="1"/>
</dbReference>
<dbReference type="InterPro" id="IPR033646">
    <property type="entry name" value="CLU-central"/>
</dbReference>
<dbReference type="PROSITE" id="PS50005">
    <property type="entry name" value="TPR"/>
    <property type="match status" value="1"/>
</dbReference>
<dbReference type="PROSITE" id="PS51823">
    <property type="entry name" value="CLU"/>
    <property type="match status" value="1"/>
</dbReference>
<sequence length="1420" mass="154223">MAGKLNKGKNKKGSNAPANSTQQPTSLDSPANDTHNAVEPSNAEVDGVAPTGDSTSTEPEVKAVEAPNSANPARQGELQLYPVSVKTLAGEKLELQLNPGDSVMDVRQFLLDAPETCFFTCYDLLLHTKDGAVHHLEDYNEISEVADITTADCSLEMVAALYDDRSVRAHVHRTRELLSLSTLHASLSTSLALQHDASRTASDKAQDSVKPEVPELDGFGFMEDVTGSLSKLFSSPSKDIKCVESIIFSSFNPPPSHRRLVGDLIYLDVLTLEGGKFCITGTTRMFYVNSSTGNTLDPRPAKGALEATTLIGLLQKISSKFKKAFREILERKASAHPFENVQSLLPPNSWLGSYPIPDHIRDAARAENALTLTYGTELIGMQRDWNEELQSCREFPHTTPQERILRDRALYKVTSDFVDAATNGAIGVINRCIPPINPTDPECFHMYVHNNIFFSFAVDADLEQLPRKHRPNPNLKSNVTGTQKNLGAKTLEKSSDGVVESCNGVEANGFKREGEDSVVDVASDASAETQMADSEQATYASANNDLKGTRAYQEADVPGLYNLAMAIIDYRGHRVVAQSVLPGILQGDKSDSLLYGSVDNGKKICWNEEFHSKVLEAAKRLHLKEHTVLDESGNAFKLAAPVECKGIVGSDDRHYLLDLMRVTPRDANYTGPGSRFCILRPELIKAYCQAEGGGKQSNKEGSGENGSFASESAECSNANVQPGSDADAAILLDSQEAAKEMISDPAKDGVSVVAECGETREQLCFNPNVLTEFKLAGSPEEIAADEGNVRKASSYLTDVVLPKFIQDLCTLEVSPMDGQTLTEALHAHGINVRYIGKIAEGTRHMPHLYDLCTNEIAVRAAKHLLKDALRGTEDHDIGPSIAHFLNCFFGNSQGATDKTGSNHVQHRSQKKEQAGHQKSSKGKSKWRNASSVKISSSSYLGMSSEGMWSDIFEFSKVKYKFDLPDDARSRVKKVSVIRNLCQKVGITIAARKYDLDSTAPFQTSDILNIQPVVKHAIPVCSEAKDLIETGKVQLAEGMLGEAYTLFSEAFSILQQVTGPMHREVANCCRYLAMVLYHAGDMAGAIMQQHKELIINERCLGLDHPDTAHSYGNMALFYHGLNQTELALRHMARALLLLSLSSGPDHPDVAATFINVAMMYQDIGKMDTALRYLQEALKKNERLLGEEHIQTAVCYHALAIAFNCMGAYKLSHQHEKKTYDILVKQLGEDDSRTRDSQNWLKTFKMRELQKQKGQNVDAATAQKAVDILKLIQAAAATGGSKSSGTSMNKSLNAAVLGEAIPRGRGVDERAARAAAVVRKKAAAKGRLTRPNAAPVEPVTQLLNIISSGMASSKDGEEADKNRNETVKSPPPPAGGPNDLTGNASQGEQETQTAAPVGLGKGLASLDPKKSKTKAKASGSES</sequence>
<feature type="region of interest" description="Disordered" evidence="4">
    <location>
        <begin position="693"/>
        <end position="719"/>
    </location>
</feature>
<evidence type="ECO:0000256" key="1">
    <source>
        <dbReference type="ARBA" id="ARBA00022490"/>
    </source>
</evidence>
<dbReference type="EMBL" id="GISG01218273">
    <property type="protein sequence ID" value="MBA4662731.1"/>
    <property type="molecule type" value="Transcribed_RNA"/>
</dbReference>
<dbReference type="HAMAP" id="MF_03013">
    <property type="entry name" value="CLU"/>
    <property type="match status" value="1"/>
</dbReference>
<dbReference type="FunFam" id="1.25.40.10:FF:000230">
    <property type="entry name" value="Clustered mitochondria protein homolog"/>
    <property type="match status" value="1"/>
</dbReference>